<keyword evidence="7" id="KW-0961">Cell wall biogenesis/degradation</keyword>
<feature type="transmembrane region" description="Helical" evidence="11">
    <location>
        <begin position="519"/>
        <end position="544"/>
    </location>
</feature>
<keyword evidence="5 11" id="KW-1133">Transmembrane helix</keyword>
<dbReference type="Gene3D" id="3.90.550.10">
    <property type="entry name" value="Spore Coat Polysaccharide Biosynthesis Protein SpsA, Chain A"/>
    <property type="match status" value="2"/>
</dbReference>
<dbReference type="OMA" id="QAFRWNL"/>
<dbReference type="InterPro" id="IPR005150">
    <property type="entry name" value="Cellulose_synth"/>
</dbReference>
<name>U5DFN1_AMBTC</name>
<keyword evidence="13" id="KW-1185">Reference proteome</keyword>
<proteinExistence type="predicted"/>
<evidence type="ECO:0000256" key="6">
    <source>
        <dbReference type="ARBA" id="ARBA00023136"/>
    </source>
</evidence>
<feature type="transmembrane region" description="Helical" evidence="11">
    <location>
        <begin position="21"/>
        <end position="39"/>
    </location>
</feature>
<evidence type="ECO:0000256" key="10">
    <source>
        <dbReference type="PIRSR" id="PIRSR605150-3"/>
    </source>
</evidence>
<dbReference type="EMBL" id="KI392075">
    <property type="protein sequence ID" value="ERN19233.1"/>
    <property type="molecule type" value="Genomic_DNA"/>
</dbReference>
<keyword evidence="4 11" id="KW-0812">Transmembrane</keyword>
<dbReference type="GO" id="GO:0005886">
    <property type="term" value="C:plasma membrane"/>
    <property type="evidence" value="ECO:0000318"/>
    <property type="project" value="GO_Central"/>
</dbReference>
<organism evidence="12 13">
    <name type="scientific">Amborella trichopoda</name>
    <dbReference type="NCBI Taxonomy" id="13333"/>
    <lineage>
        <taxon>Eukaryota</taxon>
        <taxon>Viridiplantae</taxon>
        <taxon>Streptophyta</taxon>
        <taxon>Embryophyta</taxon>
        <taxon>Tracheophyta</taxon>
        <taxon>Spermatophyta</taxon>
        <taxon>Magnoliopsida</taxon>
        <taxon>Amborellales</taxon>
        <taxon>Amborellaceae</taxon>
        <taxon>Amborella</taxon>
    </lineage>
</organism>
<feature type="binding site" evidence="9">
    <location>
        <position position="139"/>
    </location>
    <ligand>
        <name>UDP-alpha-D-glucose</name>
        <dbReference type="ChEBI" id="CHEBI:58885"/>
    </ligand>
</feature>
<keyword evidence="3" id="KW-0808">Transferase</keyword>
<evidence type="ECO:0000256" key="8">
    <source>
        <dbReference type="PIRSR" id="PIRSR605150-1"/>
    </source>
</evidence>
<dbReference type="STRING" id="13333.U5DFN1"/>
<keyword evidence="2" id="KW-0328">Glycosyltransferase</keyword>
<evidence type="ECO:0000256" key="7">
    <source>
        <dbReference type="ARBA" id="ARBA00023316"/>
    </source>
</evidence>
<feature type="active site" evidence="8">
    <location>
        <position position="444"/>
    </location>
</feature>
<dbReference type="GO" id="GO:0030244">
    <property type="term" value="P:cellulose biosynthetic process"/>
    <property type="evidence" value="ECO:0000318"/>
    <property type="project" value="GO_Central"/>
</dbReference>
<dbReference type="GO" id="GO:0016760">
    <property type="term" value="F:cellulose synthase (UDP-forming) activity"/>
    <property type="evidence" value="ECO:0007669"/>
    <property type="project" value="InterPro"/>
</dbReference>
<dbReference type="Pfam" id="PF03552">
    <property type="entry name" value="Cellulose_synt"/>
    <property type="match status" value="2"/>
</dbReference>
<dbReference type="SUPFAM" id="SSF53448">
    <property type="entry name" value="Nucleotide-diphospho-sugar transferases"/>
    <property type="match status" value="1"/>
</dbReference>
<feature type="binding site" evidence="10">
    <location>
        <position position="280"/>
    </location>
    <ligand>
        <name>Mn(2+)</name>
        <dbReference type="ChEBI" id="CHEBI:29035"/>
    </ligand>
</feature>
<dbReference type="GO" id="GO:0012505">
    <property type="term" value="C:endomembrane system"/>
    <property type="evidence" value="ECO:0007669"/>
    <property type="project" value="UniProtKB-SubCell"/>
</dbReference>
<feature type="binding site" evidence="9">
    <location>
        <position position="110"/>
    </location>
    <ligand>
        <name>UDP-alpha-D-glucose</name>
        <dbReference type="ChEBI" id="CHEBI:58885"/>
    </ligand>
</feature>
<dbReference type="InterPro" id="IPR029044">
    <property type="entry name" value="Nucleotide-diphossugar_trans"/>
</dbReference>
<evidence type="ECO:0000313" key="12">
    <source>
        <dbReference type="EMBL" id="ERN19233.1"/>
    </source>
</evidence>
<dbReference type="OrthoDB" id="72851at2759"/>
<evidence type="ECO:0000256" key="11">
    <source>
        <dbReference type="SAM" id="Phobius"/>
    </source>
</evidence>
<feature type="binding site" evidence="10">
    <location>
        <position position="304"/>
    </location>
    <ligand>
        <name>Mn(2+)</name>
        <dbReference type="ChEBI" id="CHEBI:29035"/>
    </ligand>
</feature>
<dbReference type="GO" id="GO:0016759">
    <property type="term" value="F:cellulose synthase activity"/>
    <property type="evidence" value="ECO:0000318"/>
    <property type="project" value="GO_Central"/>
</dbReference>
<evidence type="ECO:0000256" key="2">
    <source>
        <dbReference type="ARBA" id="ARBA00022676"/>
    </source>
</evidence>
<feature type="transmembrane region" description="Helical" evidence="11">
    <location>
        <begin position="550"/>
        <end position="571"/>
    </location>
</feature>
<evidence type="ECO:0000256" key="9">
    <source>
        <dbReference type="PIRSR" id="PIRSR605150-2"/>
    </source>
</evidence>
<feature type="transmembrane region" description="Helical" evidence="11">
    <location>
        <begin position="639"/>
        <end position="662"/>
    </location>
</feature>
<gene>
    <name evidence="12" type="ORF">AMTR_s00061p00200560</name>
</gene>
<reference evidence="13" key="1">
    <citation type="journal article" date="2013" name="Science">
        <title>The Amborella genome and the evolution of flowering plants.</title>
        <authorList>
            <consortium name="Amborella Genome Project"/>
        </authorList>
    </citation>
    <scope>NUCLEOTIDE SEQUENCE [LARGE SCALE GENOMIC DNA]</scope>
</reference>
<feature type="transmembrane region" description="Helical" evidence="11">
    <location>
        <begin position="682"/>
        <end position="701"/>
    </location>
</feature>
<feature type="transmembrane region" description="Helical" evidence="11">
    <location>
        <begin position="708"/>
        <end position="728"/>
    </location>
</feature>
<sequence length="729" mass="82985">MGNGNEDMLPLYETVKTRGRFVYRIFAVTFFGAVLLILYHRLTHVPQGAKWLWIGIFLSETWFAFYWVVNQTLRWSPVHRHTFKERLYKRYEKELPGVDIFVCTADPYKEPPMLVMGTVLSLMAYDYSPHKLSVYLSDDGASDLTFYALLEASKFAKHWVPFCKKFDIEPRAPKRFFSISNSSMDHHSEEWTTIKKMFEEMEERVETAVKLGRITEDIRSQHKGFLEWDKKPFTSRDHPPIVQILIGGGDLKELDRDGVPLPTLVYLAREKTPERPHNFKAGAMNALIRVSSVISNAPIILNVDCDMQSNNSKSVRDALCFLMDEETGHHIAFVQFPQSFSNLTRNELYDGFMRVISAVNMPGLDSQGGAPYIGSGCFHRRSILGGRKFSEGSREYLSGKNWGKNEEEAWTLEERSKDVATCTYELGTEWGMEMGLKYGCPVEDIITGLSIHCRGWRSVYCNPSREAFMGVTSTTLADALVQQKRWSEGDLQVILSQYCPFIYGFGKIKMGQMIGYSTFCLWAANSLPTWCYAIVPSLCLFNGIPLYPKVTSPWCMPYAFVAFSAYGYSLYEMLWSKGTVKCWINDERMWMIKRVSSFLFGFMDNIFRLVGLGKSGFEISNKASDEDAMRRYEQEIMEFGVASPMFVIVATLPLFNLIAFALGLKRVITQGSSALDSLMAQLILSGFIVSICFPILEALFIRRDKGRFPASVSCISIVSAMLITCIPIF</sequence>
<evidence type="ECO:0000313" key="13">
    <source>
        <dbReference type="Proteomes" id="UP000017836"/>
    </source>
</evidence>
<evidence type="ECO:0008006" key="14">
    <source>
        <dbReference type="Google" id="ProtNLM"/>
    </source>
</evidence>
<dbReference type="KEGG" id="atr:18447610"/>
<dbReference type="GO" id="GO:0009833">
    <property type="term" value="P:plant-type primary cell wall biogenesis"/>
    <property type="evidence" value="ECO:0000318"/>
    <property type="project" value="GO_Central"/>
</dbReference>
<dbReference type="Gramene" id="ERN19233">
    <property type="protein sequence ID" value="ERN19233"/>
    <property type="gene ID" value="AMTR_s00061p00200560"/>
</dbReference>
<feature type="transmembrane region" description="Helical" evidence="11">
    <location>
        <begin position="51"/>
        <end position="69"/>
    </location>
</feature>
<evidence type="ECO:0000256" key="3">
    <source>
        <dbReference type="ARBA" id="ARBA00022679"/>
    </source>
</evidence>
<evidence type="ECO:0000256" key="1">
    <source>
        <dbReference type="ARBA" id="ARBA00004127"/>
    </source>
</evidence>
<dbReference type="eggNOG" id="ENOG502QS7H">
    <property type="taxonomic scope" value="Eukaryota"/>
</dbReference>
<dbReference type="GO" id="GO:0071555">
    <property type="term" value="P:cell wall organization"/>
    <property type="evidence" value="ECO:0007669"/>
    <property type="project" value="UniProtKB-KW"/>
</dbReference>
<keyword evidence="6 11" id="KW-0472">Membrane</keyword>
<dbReference type="Proteomes" id="UP000017836">
    <property type="component" value="Unassembled WGS sequence"/>
</dbReference>
<dbReference type="AlphaFoldDB" id="U5DFN1"/>
<dbReference type="PANTHER" id="PTHR13301">
    <property type="entry name" value="X-BOX TRANSCRIPTION FACTOR-RELATED"/>
    <property type="match status" value="1"/>
</dbReference>
<accession>U5DFN1</accession>
<feature type="binding site" evidence="9">
    <location>
        <position position="109"/>
    </location>
    <ligand>
        <name>UDP-alpha-D-glucose</name>
        <dbReference type="ChEBI" id="CHEBI:58885"/>
    </ligand>
</feature>
<evidence type="ECO:0000256" key="4">
    <source>
        <dbReference type="ARBA" id="ARBA00022692"/>
    </source>
</evidence>
<dbReference type="HOGENOM" id="CLU_001418_3_3_1"/>
<protein>
    <recommendedName>
        <fullName evidence="14">Glycosyltransferase 2-like domain-containing protein</fullName>
    </recommendedName>
</protein>
<comment type="subcellular location">
    <subcellularLocation>
        <location evidence="1">Endomembrane system</location>
        <topology evidence="1">Multi-pass membrane protein</topology>
    </subcellularLocation>
</comment>
<feature type="active site" evidence="8">
    <location>
        <position position="139"/>
    </location>
</feature>
<evidence type="ECO:0000256" key="5">
    <source>
        <dbReference type="ARBA" id="ARBA00022989"/>
    </source>
</evidence>